<dbReference type="InterPro" id="IPR001380">
    <property type="entry name" value="Ribosomal_eL13"/>
</dbReference>
<evidence type="ECO:0000256" key="4">
    <source>
        <dbReference type="RuleBase" id="RU000572"/>
    </source>
</evidence>
<dbReference type="AlphaFoldDB" id="A0A0L7KHG7"/>
<dbReference type="Proteomes" id="UP000054289">
    <property type="component" value="Unassembled WGS sequence"/>
</dbReference>
<sequence length="218" mass="25671">MVAHNNVLPNVHLHKWWQRHVRVNFSKNIKKKKRRLLREKRRKANGGTPIEKLHPIVHCPTQRYNFRTRLGKGFTFEELKGAGLTPRAAQTIGICYDKRRKNRSEESLTKNVERLLKYKNSLVMIPLKKNKAKKGIGGIPADADKNTIKEFRNKKPLLSIFKKEKNPNPSMKLLKYLKLIKKFLAYKTFVGAKLAERRKNRRHQKKDIKFKSKDNLEL</sequence>
<dbReference type="GO" id="GO:0022625">
    <property type="term" value="C:cytosolic large ribosomal subunit"/>
    <property type="evidence" value="ECO:0007669"/>
    <property type="project" value="TreeGrafter"/>
</dbReference>
<reference evidence="7" key="2">
    <citation type="submission" date="2006-03" db="EMBL/GenBank/DDBJ databases">
        <title>The genome sequence of the Plasmodium falciparum HB3.</title>
        <authorList>
            <consortium name="The Broad Institute Genome Sequencing Platform"/>
            <person name="Birren B."/>
            <person name="Lander E."/>
            <person name="Galagan J."/>
            <person name="Nusbaum C."/>
            <person name="Devon K."/>
            <person name="Henn M."/>
            <person name="Jaffe D."/>
            <person name="Butler J."/>
            <person name="Alvarez P."/>
            <person name="Gnerre S."/>
            <person name="Grabherr M."/>
            <person name="Kleber M."/>
            <person name="Mauceli E."/>
            <person name="Brockman W."/>
            <person name="MacCallum I.A."/>
            <person name="Rounsley S."/>
            <person name="Young S."/>
            <person name="LaButti K."/>
            <person name="Pushparaj V."/>
            <person name="DeCaprio D."/>
            <person name="Crawford M."/>
            <person name="Koehrsen M."/>
            <person name="Engels R."/>
            <person name="Montgomery P."/>
            <person name="Pearson M."/>
            <person name="Howarth C."/>
            <person name="Larson L."/>
            <person name="Luoma S."/>
            <person name="White J."/>
            <person name="Kodira C."/>
            <person name="Zeng Q."/>
            <person name="Oleary S."/>
            <person name="Yandava C."/>
            <person name="Alvarado L."/>
            <person name="Wirth D."/>
            <person name="Volkman S."/>
            <person name="Hartl D."/>
        </authorList>
    </citation>
    <scope>NUCLEOTIDE SEQUENCE [LARGE SCALE GENOMIC DNA]</scope>
</reference>
<protein>
    <recommendedName>
        <fullName evidence="4">60S ribosomal protein L13</fullName>
    </recommendedName>
</protein>
<dbReference type="PANTHER" id="PTHR11722:SF0">
    <property type="entry name" value="LARGE RIBOSOMAL SUBUNIT PROTEIN EL13"/>
    <property type="match status" value="1"/>
</dbReference>
<comment type="similarity">
    <text evidence="1 4">Belongs to the eukaryotic ribosomal protein eL13 family.</text>
</comment>
<name>A0A0L7KHG7_PLAFX</name>
<dbReference type="EMBL" id="CH672097">
    <property type="protein sequence ID" value="KOB62762.1"/>
    <property type="molecule type" value="Genomic_DNA"/>
</dbReference>
<dbReference type="GO" id="GO:0003723">
    <property type="term" value="F:RNA binding"/>
    <property type="evidence" value="ECO:0007669"/>
    <property type="project" value="TreeGrafter"/>
</dbReference>
<dbReference type="PANTHER" id="PTHR11722">
    <property type="entry name" value="60S RIBOSOMAL PROTEIN L13"/>
    <property type="match status" value="1"/>
</dbReference>
<accession>A0A0L7KHG7</accession>
<feature type="compositionally biased region" description="Basic residues" evidence="5">
    <location>
        <begin position="197"/>
        <end position="206"/>
    </location>
</feature>
<evidence type="ECO:0000313" key="7">
    <source>
        <dbReference type="Proteomes" id="UP000054289"/>
    </source>
</evidence>
<evidence type="ECO:0000256" key="3">
    <source>
        <dbReference type="ARBA" id="ARBA00023274"/>
    </source>
</evidence>
<dbReference type="OMA" id="HWHKRIK"/>
<reference evidence="6 7" key="1">
    <citation type="submission" date="2006-03" db="EMBL/GenBank/DDBJ databases">
        <title>Annotation of Plasmodium falciparum HB3.</title>
        <authorList>
            <consortium name="The Broad Institute Genome Sequencing Platform"/>
            <person name="Volkman S.K."/>
            <person name="Neafsey D.E."/>
            <person name="Dash A.P."/>
            <person name="Chitnis C.E."/>
            <person name="Hartl D.L."/>
            <person name="Young S.K."/>
            <person name="Zeng Q."/>
            <person name="Koehrsen M."/>
            <person name="Alvarado L."/>
            <person name="Berlin A."/>
            <person name="Borenstein D."/>
            <person name="Chapman S.B."/>
            <person name="Chen Z."/>
            <person name="Engels R."/>
            <person name="Freedman E."/>
            <person name="Gellesch M."/>
            <person name="Goldberg J."/>
            <person name="Griggs A."/>
            <person name="Gujja S."/>
            <person name="Heilman E.R."/>
            <person name="Heiman D.I."/>
            <person name="Howarth C."/>
            <person name="Jen D."/>
            <person name="Larson L."/>
            <person name="Mehta T."/>
            <person name="Neiman D."/>
            <person name="Park D."/>
            <person name="Pearson M."/>
            <person name="Roberts A."/>
            <person name="Saif S."/>
            <person name="Shea T."/>
            <person name="Shenoy N."/>
            <person name="Sisk P."/>
            <person name="Stolte C."/>
            <person name="Sykes S."/>
            <person name="Walk T."/>
            <person name="White J."/>
            <person name="Yandava C."/>
            <person name="Haas B."/>
            <person name="Henn M.R."/>
            <person name="Nusbaum C."/>
            <person name="Birren B."/>
        </authorList>
    </citation>
    <scope>NUCLEOTIDE SEQUENCE [LARGE SCALE GENOMIC DNA]</scope>
    <source>
        <strain evidence="6">HB3</strain>
    </source>
</reference>
<evidence type="ECO:0000256" key="2">
    <source>
        <dbReference type="ARBA" id="ARBA00022980"/>
    </source>
</evidence>
<evidence type="ECO:0000256" key="1">
    <source>
        <dbReference type="ARBA" id="ARBA00005640"/>
    </source>
</evidence>
<dbReference type="Pfam" id="PF01294">
    <property type="entry name" value="Ribosomal_L13e"/>
    <property type="match status" value="1"/>
</dbReference>
<dbReference type="KEGG" id="pfh:PFHG_04518"/>
<feature type="region of interest" description="Disordered" evidence="5">
    <location>
        <begin position="197"/>
        <end position="218"/>
    </location>
</feature>
<dbReference type="InterPro" id="IPR018256">
    <property type="entry name" value="Ribosomal_eL13_CS"/>
</dbReference>
<dbReference type="GO" id="GO:0006412">
    <property type="term" value="P:translation"/>
    <property type="evidence" value="ECO:0007669"/>
    <property type="project" value="InterPro"/>
</dbReference>
<evidence type="ECO:0000256" key="5">
    <source>
        <dbReference type="SAM" id="MobiDB-lite"/>
    </source>
</evidence>
<proteinExistence type="inferred from homology"/>
<evidence type="ECO:0000313" key="6">
    <source>
        <dbReference type="EMBL" id="KOB62762.1"/>
    </source>
</evidence>
<keyword evidence="3 4" id="KW-0687">Ribonucleoprotein</keyword>
<feature type="compositionally biased region" description="Basic and acidic residues" evidence="5">
    <location>
        <begin position="207"/>
        <end position="218"/>
    </location>
</feature>
<dbReference type="OrthoDB" id="10264538at2759"/>
<gene>
    <name evidence="6" type="ORF">PFHG_04518</name>
</gene>
<dbReference type="GO" id="GO:0003735">
    <property type="term" value="F:structural constituent of ribosome"/>
    <property type="evidence" value="ECO:0007669"/>
    <property type="project" value="InterPro"/>
</dbReference>
<dbReference type="PROSITE" id="PS01104">
    <property type="entry name" value="RIBOSOMAL_L13E"/>
    <property type="match status" value="1"/>
</dbReference>
<organism evidence="6 7">
    <name type="scientific">Plasmodium falciparum (isolate HB3)</name>
    <dbReference type="NCBI Taxonomy" id="137071"/>
    <lineage>
        <taxon>Eukaryota</taxon>
        <taxon>Sar</taxon>
        <taxon>Alveolata</taxon>
        <taxon>Apicomplexa</taxon>
        <taxon>Aconoidasida</taxon>
        <taxon>Haemosporida</taxon>
        <taxon>Plasmodiidae</taxon>
        <taxon>Plasmodium</taxon>
        <taxon>Plasmodium (Laverania)</taxon>
    </lineage>
</organism>
<dbReference type="Gene3D" id="6.10.250.1480">
    <property type="match status" value="1"/>
</dbReference>
<dbReference type="HAMAP" id="MF_00499">
    <property type="entry name" value="Ribosomal_eL13"/>
    <property type="match status" value="1"/>
</dbReference>
<keyword evidence="2 4" id="KW-0689">Ribosomal protein</keyword>